<proteinExistence type="predicted"/>
<dbReference type="EMBL" id="JBANFI010000001">
    <property type="protein sequence ID" value="MFK7159517.1"/>
    <property type="molecule type" value="Genomic_DNA"/>
</dbReference>
<dbReference type="Proteomes" id="UP001621714">
    <property type="component" value="Unassembled WGS sequence"/>
</dbReference>
<organism evidence="1 2">
    <name type="scientific">Marinospirillum alkalitolerans</name>
    <dbReference type="NCBI Taxonomy" id="3123374"/>
    <lineage>
        <taxon>Bacteria</taxon>
        <taxon>Pseudomonadati</taxon>
        <taxon>Pseudomonadota</taxon>
        <taxon>Gammaproteobacteria</taxon>
        <taxon>Oceanospirillales</taxon>
        <taxon>Oceanospirillaceae</taxon>
        <taxon>Marinospirillum</taxon>
    </lineage>
</organism>
<keyword evidence="2" id="KW-1185">Reference proteome</keyword>
<sequence>MRRISIPHSAARQRGVNLVEILAVLLIVSLLAGVAWPAGQGMINQAELRSATNTAFNALLYTRHEAARLRQTAYLCFIPSTSQPTCQSQSTGTLGVFVEKSGEADRLVQAFDLSAQARLHFVGIQHPYKIHFGELGQRERLTEQNGTAYLNVELASAQRHVEVCYNGRIRIREQLTQSECQG</sequence>
<name>A0ABW8PTA8_9GAMM</name>
<evidence type="ECO:0000313" key="2">
    <source>
        <dbReference type="Proteomes" id="UP001621714"/>
    </source>
</evidence>
<dbReference type="InterPro" id="IPR012902">
    <property type="entry name" value="N_methyl_site"/>
</dbReference>
<dbReference type="InterPro" id="IPR045584">
    <property type="entry name" value="Pilin-like"/>
</dbReference>
<dbReference type="RefSeq" id="WP_405335978.1">
    <property type="nucleotide sequence ID" value="NZ_JBANFI010000001.1"/>
</dbReference>
<dbReference type="NCBIfam" id="TIGR02532">
    <property type="entry name" value="IV_pilin_GFxxxE"/>
    <property type="match status" value="1"/>
</dbReference>
<accession>A0ABW8PTA8</accession>
<evidence type="ECO:0000313" key="1">
    <source>
        <dbReference type="EMBL" id="MFK7159517.1"/>
    </source>
</evidence>
<dbReference type="Gene3D" id="3.55.40.10">
    <property type="entry name" value="minor pseudopilin epsh domain"/>
    <property type="match status" value="1"/>
</dbReference>
<dbReference type="SUPFAM" id="SSF54523">
    <property type="entry name" value="Pili subunits"/>
    <property type="match status" value="1"/>
</dbReference>
<protein>
    <submittedName>
        <fullName evidence="1">Prepilin-type N-terminal cleavage/methylation domain-containing protein</fullName>
    </submittedName>
</protein>
<comment type="caution">
    <text evidence="1">The sequence shown here is derived from an EMBL/GenBank/DDBJ whole genome shotgun (WGS) entry which is preliminary data.</text>
</comment>
<gene>
    <name evidence="1" type="ORF">V6U78_00510</name>
</gene>
<reference evidence="1 2" key="1">
    <citation type="submission" date="2024-02" db="EMBL/GenBank/DDBJ databases">
        <title>Marinospirillum sp. MEB 164 isolated from Lonar lake sediment.</title>
        <authorList>
            <person name="Joshi A."/>
            <person name="Thite S."/>
        </authorList>
    </citation>
    <scope>NUCLEOTIDE SEQUENCE [LARGE SCALE GENOMIC DNA]</scope>
    <source>
        <strain evidence="1 2">MEB164</strain>
    </source>
</reference>